<dbReference type="GO" id="GO:0007023">
    <property type="term" value="P:post-chaperonin tubulin folding pathway"/>
    <property type="evidence" value="ECO:0007669"/>
    <property type="project" value="InterPro"/>
</dbReference>
<dbReference type="InterPro" id="IPR033162">
    <property type="entry name" value="TBCD"/>
</dbReference>
<dbReference type="GO" id="GO:0000226">
    <property type="term" value="P:microtubule cytoskeleton organization"/>
    <property type="evidence" value="ECO:0007669"/>
    <property type="project" value="TreeGrafter"/>
</dbReference>
<gene>
    <name evidence="1" type="ORF">KQ657_004198</name>
</gene>
<dbReference type="Proteomes" id="UP000790833">
    <property type="component" value="Unassembled WGS sequence"/>
</dbReference>
<dbReference type="AlphaFoldDB" id="A0A9P7VBZ1"/>
<dbReference type="GO" id="GO:0007021">
    <property type="term" value="P:tubulin complex assembly"/>
    <property type="evidence" value="ECO:0007669"/>
    <property type="project" value="InterPro"/>
</dbReference>
<dbReference type="GO" id="GO:0005096">
    <property type="term" value="F:GTPase activator activity"/>
    <property type="evidence" value="ECO:0007669"/>
    <property type="project" value="InterPro"/>
</dbReference>
<dbReference type="PANTHER" id="PTHR12658">
    <property type="entry name" value="BETA-TUBULIN COFACTOR D"/>
    <property type="match status" value="1"/>
</dbReference>
<dbReference type="RefSeq" id="XP_043050629.1">
    <property type="nucleotide sequence ID" value="XM_043194878.1"/>
</dbReference>
<proteinExistence type="predicted"/>
<keyword evidence="2" id="KW-1185">Reference proteome</keyword>
<evidence type="ECO:0000313" key="2">
    <source>
        <dbReference type="Proteomes" id="UP000790833"/>
    </source>
</evidence>
<dbReference type="GeneID" id="66117572"/>
<comment type="caution">
    <text evidence="1">The sequence shown here is derived from an EMBL/GenBank/DDBJ whole genome shotgun (WGS) entry which is preliminary data.</text>
</comment>
<evidence type="ECO:0000313" key="1">
    <source>
        <dbReference type="EMBL" id="KAG7195082.1"/>
    </source>
</evidence>
<dbReference type="Pfam" id="PF23579">
    <property type="entry name" value="ARM_TBCD"/>
    <property type="match status" value="1"/>
</dbReference>
<name>A0A9P7VBZ1_9ASCO</name>
<sequence>MDDQGFPDCQLTSRRDELRSQIKFGVESLLVLIAGETHESKQLENLTNRLVQTIDEFEASPKLLDEDLHVHFDQLLNAFYKVRVSSGHRLPNTGLYLQSISKIVYTFAKVRGFKYISQLFTTNIYKVPEIVELLEGYELINGVDDELFVSLLWISNLVLVPFPFDLVTAEMELLLLLISVRIYKVILRVLDHYDSMSKNLDIATVIMSRLLSRLDQITLRFEFLNLKGRSNHLGYLMALNKLVKRIRWSEENGLVEITNCIWNVTINNTSDDMSFLLPYRVKLMGKLVQLYSTQKDYTNITNVINALHDIAETPSTINYDLKYTIAKTMYIAYNLISQVAVNYADQYLEYVWNQMFLNPKEDLGQYHIGLLFYGYIFLNGLGRNSLDITFKLISLVGINLYPENDSHNKLGTNIREATLFCYYGFVRELGGKKRKDLLYHDDQLTIINSVFYNLLKLVMFDSEIYIRRCALAVVQEYLGRLGLLLDESNEFQLKAMELLATQGILRQNLELIQSTIEEFVKLGVPVKFFLLILIEKMLEPSCPNLERRRKVLHWYITTKSTTNNINKLPLAALADYPILFDENHLISSLSSDNSLLDLDTRLMILVGIGQWENSLVLQFKKEFVFNPSRDSILKGENRLKIHDHDHDHDHDVSSLIPIFKAVNIREYDVGVFIQFMETAPLWQWSYILSLIPHHKILAQCILWHPQCPWDVCLLVEDASVHYTIRTLLIQGVSTTWDKVLRPWDTYKKVGCAIRWLDDYTMTNQGDVGSHLRRASMKLIESKLSEFYNSDHEILPRLVRMMGEGIDGVRKQAMQLSISFLKMKEPERYLIEELNDYSSYFRWYFNGYSELWYSWRKDFWKGLVTTLGSTVGSRILINGCFNEFYLFYIKADSRTRGDVIDDIIDLMILDVKNKPNLTKSEWNKHTKIVSLAVRVILRMMESGLIKSLLLLPEDELKHKLYVRCYNLTLSKTCDDRMISIIKILHLMGDDVARKRVLVLIKRHNLELLQQELDFY</sequence>
<dbReference type="OrthoDB" id="10253476at2759"/>
<dbReference type="PANTHER" id="PTHR12658:SF0">
    <property type="entry name" value="TUBULIN-SPECIFIC CHAPERONE D"/>
    <property type="match status" value="1"/>
</dbReference>
<organism evidence="1 2">
    <name type="scientific">Scheffersomyces spartinae</name>
    <dbReference type="NCBI Taxonomy" id="45513"/>
    <lineage>
        <taxon>Eukaryota</taxon>
        <taxon>Fungi</taxon>
        <taxon>Dikarya</taxon>
        <taxon>Ascomycota</taxon>
        <taxon>Saccharomycotina</taxon>
        <taxon>Pichiomycetes</taxon>
        <taxon>Debaryomycetaceae</taxon>
        <taxon>Scheffersomyces</taxon>
    </lineage>
</organism>
<reference evidence="1" key="1">
    <citation type="submission" date="2021-03" db="EMBL/GenBank/DDBJ databases">
        <authorList>
            <person name="Palmer J.M."/>
        </authorList>
    </citation>
    <scope>NUCLEOTIDE SEQUENCE</scope>
    <source>
        <strain evidence="1">ARV_011</strain>
    </source>
</reference>
<dbReference type="EMBL" id="JAHMUF010000005">
    <property type="protein sequence ID" value="KAG7195082.1"/>
    <property type="molecule type" value="Genomic_DNA"/>
</dbReference>
<accession>A0A9P7VBZ1</accession>
<protein>
    <submittedName>
        <fullName evidence="1">Uncharacterized protein</fullName>
    </submittedName>
</protein>
<dbReference type="GO" id="GO:0048487">
    <property type="term" value="F:beta-tubulin binding"/>
    <property type="evidence" value="ECO:0007669"/>
    <property type="project" value="InterPro"/>
</dbReference>